<evidence type="ECO:0000259" key="1">
    <source>
        <dbReference type="Pfam" id="PF13472"/>
    </source>
</evidence>
<dbReference type="Gene3D" id="3.40.50.1110">
    <property type="entry name" value="SGNH hydrolase"/>
    <property type="match status" value="1"/>
</dbReference>
<dbReference type="Pfam" id="PF13472">
    <property type="entry name" value="Lipase_GDSL_2"/>
    <property type="match status" value="1"/>
</dbReference>
<dbReference type="Proteomes" id="UP000004754">
    <property type="component" value="Unassembled WGS sequence"/>
</dbReference>
<evidence type="ECO:0000313" key="3">
    <source>
        <dbReference type="Proteomes" id="UP000004754"/>
    </source>
</evidence>
<feature type="domain" description="SGNH hydrolase-type esterase" evidence="1">
    <location>
        <begin position="11"/>
        <end position="144"/>
    </location>
</feature>
<accession>E6MHC1</accession>
<dbReference type="InterPro" id="IPR013830">
    <property type="entry name" value="SGNH_hydro"/>
</dbReference>
<dbReference type="eggNOG" id="COG2755">
    <property type="taxonomic scope" value="Bacteria"/>
</dbReference>
<dbReference type="EMBL" id="AEQN01000017">
    <property type="protein sequence ID" value="EFV01485.1"/>
    <property type="molecule type" value="Genomic_DNA"/>
</dbReference>
<comment type="caution">
    <text evidence="2">The sequence shown here is derived from an EMBL/GenBank/DDBJ whole genome shotgun (WGS) entry which is preliminary data.</text>
</comment>
<dbReference type="InterPro" id="IPR051532">
    <property type="entry name" value="Ester_Hydrolysis_Enzymes"/>
</dbReference>
<dbReference type="OrthoDB" id="164654at2"/>
<dbReference type="STRING" id="887929.HMP0721_1406"/>
<dbReference type="SUPFAM" id="SSF52266">
    <property type="entry name" value="SGNH hydrolase"/>
    <property type="match status" value="1"/>
</dbReference>
<dbReference type="PANTHER" id="PTHR30383">
    <property type="entry name" value="THIOESTERASE 1/PROTEASE 1/LYSOPHOSPHOLIPASE L1"/>
    <property type="match status" value="1"/>
</dbReference>
<dbReference type="PANTHER" id="PTHR30383:SF29">
    <property type="entry name" value="SGNH HYDROLASE-TYPE ESTERASE DOMAIN-CONTAINING PROTEIN"/>
    <property type="match status" value="1"/>
</dbReference>
<dbReference type="HOGENOM" id="CLU_1659233_0_0_9"/>
<proteinExistence type="predicted"/>
<dbReference type="AlphaFoldDB" id="E6MHC1"/>
<dbReference type="InterPro" id="IPR036514">
    <property type="entry name" value="SGNH_hydro_sf"/>
</dbReference>
<gene>
    <name evidence="2" type="ORF">HMP0721_1406</name>
</gene>
<name>E6MHC1_9FIRM</name>
<keyword evidence="3" id="KW-1185">Reference proteome</keyword>
<organism evidence="2 3">
    <name type="scientific">Pseudoramibacter alactolyticus ATCC 23263</name>
    <dbReference type="NCBI Taxonomy" id="887929"/>
    <lineage>
        <taxon>Bacteria</taxon>
        <taxon>Bacillati</taxon>
        <taxon>Bacillota</taxon>
        <taxon>Clostridia</taxon>
        <taxon>Eubacteriales</taxon>
        <taxon>Eubacteriaceae</taxon>
        <taxon>Pseudoramibacter</taxon>
    </lineage>
</organism>
<evidence type="ECO:0000313" key="2">
    <source>
        <dbReference type="EMBL" id="EFV01485.1"/>
    </source>
</evidence>
<sequence>MTEKTIKRIVCYGDSNTFGFDPRDGGRYDRGHRWPEVMQDLLGDGFEVINAGFNGRTIATVIYPNYYGSGKDFFTTSMTGRAPVDLLILMLGSNDCIRSDSPEQIAAHMETLIQKALTGPWWRKGPQILLAAPVEVAGGRTPAEPFFAGVFRHGDRSHA</sequence>
<protein>
    <recommendedName>
        <fullName evidence="1">SGNH hydrolase-type esterase domain-containing protein</fullName>
    </recommendedName>
</protein>
<dbReference type="RefSeq" id="WP_006598828.1">
    <property type="nucleotide sequence ID" value="NZ_GL622359.1"/>
</dbReference>
<reference evidence="2 3" key="1">
    <citation type="submission" date="2010-12" db="EMBL/GenBank/DDBJ databases">
        <authorList>
            <person name="Muzny D."/>
            <person name="Qin X."/>
            <person name="Deng J."/>
            <person name="Jiang H."/>
            <person name="Liu Y."/>
            <person name="Qu J."/>
            <person name="Song X.-Z."/>
            <person name="Zhang L."/>
            <person name="Thornton R."/>
            <person name="Coyle M."/>
            <person name="Francisco L."/>
            <person name="Jackson L."/>
            <person name="Javaid M."/>
            <person name="Korchina V."/>
            <person name="Kovar C."/>
            <person name="Mata R."/>
            <person name="Mathew T."/>
            <person name="Ngo R."/>
            <person name="Nguyen L."/>
            <person name="Nguyen N."/>
            <person name="Okwuonu G."/>
            <person name="Ongeri F."/>
            <person name="Pham C."/>
            <person name="Simmons D."/>
            <person name="Wilczek-Boney K."/>
            <person name="Hale W."/>
            <person name="Jakkamsetti A."/>
            <person name="Pham P."/>
            <person name="Ruth R."/>
            <person name="San Lucas F."/>
            <person name="Warren J."/>
            <person name="Zhang J."/>
            <person name="Zhao Z."/>
            <person name="Zhou C."/>
            <person name="Zhu D."/>
            <person name="Lee S."/>
            <person name="Bess C."/>
            <person name="Blankenburg K."/>
            <person name="Forbes L."/>
            <person name="Fu Q."/>
            <person name="Gubbala S."/>
            <person name="Hirani K."/>
            <person name="Jayaseelan J.C."/>
            <person name="Lara F."/>
            <person name="Munidasa M."/>
            <person name="Palculict T."/>
            <person name="Patil S."/>
            <person name="Pu L.-L."/>
            <person name="Saada N."/>
            <person name="Tang L."/>
            <person name="Weissenberger G."/>
            <person name="Zhu Y."/>
            <person name="Hemphill L."/>
            <person name="Shang Y."/>
            <person name="Youmans B."/>
            <person name="Ayvaz T."/>
            <person name="Ross M."/>
            <person name="Santibanez J."/>
            <person name="Aqrawi P."/>
            <person name="Gross S."/>
            <person name="Joshi V."/>
            <person name="Fowler G."/>
            <person name="Nazareth L."/>
            <person name="Reid J."/>
            <person name="Worley K."/>
            <person name="Petrosino J."/>
            <person name="Highlander S."/>
            <person name="Gibbs R."/>
        </authorList>
    </citation>
    <scope>NUCLEOTIDE SEQUENCE [LARGE SCALE GENOMIC DNA]</scope>
    <source>
        <strain evidence="2 3">ATCC 23263</strain>
    </source>
</reference>